<dbReference type="EMBL" id="UINC01220241">
    <property type="protein sequence ID" value="SVE48071.1"/>
    <property type="molecule type" value="Genomic_DNA"/>
</dbReference>
<organism evidence="1">
    <name type="scientific">marine metagenome</name>
    <dbReference type="NCBI Taxonomy" id="408172"/>
    <lineage>
        <taxon>unclassified sequences</taxon>
        <taxon>metagenomes</taxon>
        <taxon>ecological metagenomes</taxon>
    </lineage>
</organism>
<accession>A0A383DU96</accession>
<dbReference type="AlphaFoldDB" id="A0A383DU96"/>
<name>A0A383DU96_9ZZZZ</name>
<gene>
    <name evidence="1" type="ORF">METZ01_LOCUS500925</name>
</gene>
<proteinExistence type="predicted"/>
<feature type="non-terminal residue" evidence="1">
    <location>
        <position position="1"/>
    </location>
</feature>
<reference evidence="1" key="1">
    <citation type="submission" date="2018-05" db="EMBL/GenBank/DDBJ databases">
        <authorList>
            <person name="Lanie J.A."/>
            <person name="Ng W.-L."/>
            <person name="Kazmierczak K.M."/>
            <person name="Andrzejewski T.M."/>
            <person name="Davidsen T.M."/>
            <person name="Wayne K.J."/>
            <person name="Tettelin H."/>
            <person name="Glass J.I."/>
            <person name="Rusch D."/>
            <person name="Podicherti R."/>
            <person name="Tsui H.-C.T."/>
            <person name="Winkler M.E."/>
        </authorList>
    </citation>
    <scope>NUCLEOTIDE SEQUENCE</scope>
</reference>
<sequence length="36" mass="4089">RKLGGKNWTVKEVGPQIDSFRLTIDSKDQQVSKSEL</sequence>
<evidence type="ECO:0000313" key="1">
    <source>
        <dbReference type="EMBL" id="SVE48071.1"/>
    </source>
</evidence>
<protein>
    <submittedName>
        <fullName evidence="1">Uncharacterized protein</fullName>
    </submittedName>
</protein>